<dbReference type="InterPro" id="IPR011701">
    <property type="entry name" value="MFS"/>
</dbReference>
<dbReference type="GO" id="GO:0016020">
    <property type="term" value="C:membrane"/>
    <property type="evidence" value="ECO:0007669"/>
    <property type="project" value="UniProtKB-SubCell"/>
</dbReference>
<dbReference type="InterPro" id="IPR020846">
    <property type="entry name" value="MFS_dom"/>
</dbReference>
<dbReference type="Gene3D" id="1.20.1250.20">
    <property type="entry name" value="MFS general substrate transporter like domains"/>
    <property type="match status" value="1"/>
</dbReference>
<evidence type="ECO:0000259" key="7">
    <source>
        <dbReference type="PROSITE" id="PS50850"/>
    </source>
</evidence>
<dbReference type="InterPro" id="IPR036259">
    <property type="entry name" value="MFS_trans_sf"/>
</dbReference>
<feature type="transmembrane region" description="Helical" evidence="6">
    <location>
        <begin position="201"/>
        <end position="220"/>
    </location>
</feature>
<feature type="transmembrane region" description="Helical" evidence="6">
    <location>
        <begin position="232"/>
        <end position="251"/>
    </location>
</feature>
<feature type="transmembrane region" description="Helical" evidence="6">
    <location>
        <begin position="431"/>
        <end position="451"/>
    </location>
</feature>
<dbReference type="EMBL" id="DF933829">
    <property type="protein sequence ID" value="GAM37816.1"/>
    <property type="molecule type" value="Genomic_DNA"/>
</dbReference>
<evidence type="ECO:0000256" key="6">
    <source>
        <dbReference type="SAM" id="Phobius"/>
    </source>
</evidence>
<organism evidence="8 9">
    <name type="scientific">Talaromyces pinophilus</name>
    <name type="common">Penicillium pinophilum</name>
    <dbReference type="NCBI Taxonomy" id="128442"/>
    <lineage>
        <taxon>Eukaryota</taxon>
        <taxon>Fungi</taxon>
        <taxon>Dikarya</taxon>
        <taxon>Ascomycota</taxon>
        <taxon>Pezizomycotina</taxon>
        <taxon>Eurotiomycetes</taxon>
        <taxon>Eurotiomycetidae</taxon>
        <taxon>Eurotiales</taxon>
        <taxon>Trichocomaceae</taxon>
        <taxon>Talaromyces</taxon>
        <taxon>Talaromyces sect. Talaromyces</taxon>
    </lineage>
</organism>
<keyword evidence="9" id="KW-1185">Reference proteome</keyword>
<name>A0A6V8H9U0_TALPI</name>
<evidence type="ECO:0000256" key="5">
    <source>
        <dbReference type="ARBA" id="ARBA00023136"/>
    </source>
</evidence>
<dbReference type="AlphaFoldDB" id="A0A6V8H9U0"/>
<feature type="domain" description="Major facilitator superfamily (MFS) profile" evidence="7">
    <location>
        <begin position="73"/>
        <end position="491"/>
    </location>
</feature>
<keyword evidence="5 6" id="KW-0472">Membrane</keyword>
<dbReference type="Proteomes" id="UP000053095">
    <property type="component" value="Unassembled WGS sequence"/>
</dbReference>
<accession>A0A6V8H9U0</accession>
<gene>
    <name evidence="8" type="ORF">TCE0_033r08054</name>
</gene>
<feature type="transmembrane region" description="Helical" evidence="6">
    <location>
        <begin position="463"/>
        <end position="483"/>
    </location>
</feature>
<keyword evidence="2" id="KW-0813">Transport</keyword>
<evidence type="ECO:0000256" key="2">
    <source>
        <dbReference type="ARBA" id="ARBA00022448"/>
    </source>
</evidence>
<keyword evidence="3 6" id="KW-0812">Transmembrane</keyword>
<comment type="caution">
    <text evidence="8">The sequence shown here is derived from an EMBL/GenBank/DDBJ whole genome shotgun (WGS) entry which is preliminary data.</text>
</comment>
<proteinExistence type="predicted"/>
<feature type="transmembrane region" description="Helical" evidence="6">
    <location>
        <begin position="136"/>
        <end position="157"/>
    </location>
</feature>
<reference evidence="9" key="1">
    <citation type="journal article" date="2015" name="Genome Announc.">
        <title>Draft genome sequence of Talaromyces cellulolyticus strain Y-94, a source of lignocellulosic biomass-degrading enzymes.</title>
        <authorList>
            <person name="Fujii T."/>
            <person name="Koike H."/>
            <person name="Sawayama S."/>
            <person name="Yano S."/>
            <person name="Inoue H."/>
        </authorList>
    </citation>
    <scope>NUCLEOTIDE SEQUENCE [LARGE SCALE GENOMIC DNA]</scope>
    <source>
        <strain evidence="9">Y-94</strain>
    </source>
</reference>
<feature type="transmembrane region" description="Helical" evidence="6">
    <location>
        <begin position="400"/>
        <end position="419"/>
    </location>
</feature>
<protein>
    <submittedName>
        <fullName evidence="8">Allantoate permease</fullName>
    </submittedName>
</protein>
<evidence type="ECO:0000313" key="8">
    <source>
        <dbReference type="EMBL" id="GAM37816.1"/>
    </source>
</evidence>
<dbReference type="Pfam" id="PF07690">
    <property type="entry name" value="MFS_1"/>
    <property type="match status" value="1"/>
</dbReference>
<comment type="subcellular location">
    <subcellularLocation>
        <location evidence="1">Membrane</location>
        <topology evidence="1">Multi-pass membrane protein</topology>
    </subcellularLocation>
</comment>
<dbReference type="PANTHER" id="PTHR43791">
    <property type="entry name" value="PERMEASE-RELATED"/>
    <property type="match status" value="1"/>
</dbReference>
<dbReference type="PROSITE" id="PS50850">
    <property type="entry name" value="MFS"/>
    <property type="match status" value="1"/>
</dbReference>
<evidence type="ECO:0000313" key="9">
    <source>
        <dbReference type="Proteomes" id="UP000053095"/>
    </source>
</evidence>
<feature type="transmembrane region" description="Helical" evidence="6">
    <location>
        <begin position="169"/>
        <end position="189"/>
    </location>
</feature>
<evidence type="ECO:0000256" key="3">
    <source>
        <dbReference type="ARBA" id="ARBA00022692"/>
    </source>
</evidence>
<sequence length="523" mass="58607">MDDKTKNPMASIEPTESNKVGEVYDVGDRGKQHEASIRSDVDVAAGLAEMFEGGEGYTRKEVVRLRWKLDLRLIPILWFNVLLPAMDKVSNGTAALYGLRQDLHLVGTQYAWVGSIFYFGYLFWSIPSGSILQKLPIAKTISVAMVLWGIILIGSGFVKTFSQLMACRFLLGLLEAPVMPGNMLILSMWYTRPEQSLRYGLMYTGLSTCFTGPIGYAIGFIKTDNFQIWQSFFWICGALTITYGLVIGIFLPDNPVKAKFINQREKAIAIDRVRVNQTGIENKTFKKEQFIEAFCDIRVWLMVLFNLWISIPNGGLTNFSPLIVSGLGYSAQRSSLLTIPNGVIQTASSYICNGGVFLALKFYPNYHFRGISIMFGIIVGLIAAVFLYTLPLDALHSRLAALWMSFFYLGPYIVALSLVTANTAGHTKKVTVNAMMFVSYCVSNIIGPQFFKTSQAPLYPLGTGAILGSYVLSLMTISTYMFVCWRENKRRDAHDAAAGEIVHHDTDFRDMTDKQNPHFRYVW</sequence>
<evidence type="ECO:0000256" key="4">
    <source>
        <dbReference type="ARBA" id="ARBA00022989"/>
    </source>
</evidence>
<feature type="transmembrane region" description="Helical" evidence="6">
    <location>
        <begin position="370"/>
        <end position="388"/>
    </location>
</feature>
<feature type="transmembrane region" description="Helical" evidence="6">
    <location>
        <begin position="106"/>
        <end position="124"/>
    </location>
</feature>
<keyword evidence="4 6" id="KW-1133">Transmembrane helix</keyword>
<dbReference type="SUPFAM" id="SSF103473">
    <property type="entry name" value="MFS general substrate transporter"/>
    <property type="match status" value="1"/>
</dbReference>
<evidence type="ECO:0000256" key="1">
    <source>
        <dbReference type="ARBA" id="ARBA00004141"/>
    </source>
</evidence>
<dbReference type="PANTHER" id="PTHR43791:SF97">
    <property type="entry name" value="ALLANTOATE TRANSPORTER, PUTATIVE (AFU_ORTHOLOGUE AFUA_1G14700)-RELATED"/>
    <property type="match status" value="1"/>
</dbReference>
<dbReference type="GO" id="GO:0022857">
    <property type="term" value="F:transmembrane transporter activity"/>
    <property type="evidence" value="ECO:0007669"/>
    <property type="project" value="InterPro"/>
</dbReference>